<dbReference type="RefSeq" id="WP_131126627.1">
    <property type="nucleotide sequence ID" value="NZ_SIXH01000835.1"/>
</dbReference>
<keyword evidence="1" id="KW-1133">Transmembrane helix</keyword>
<dbReference type="Proteomes" id="UP000292452">
    <property type="component" value="Unassembled WGS sequence"/>
</dbReference>
<feature type="transmembrane region" description="Helical" evidence="1">
    <location>
        <begin position="12"/>
        <end position="36"/>
    </location>
</feature>
<reference evidence="3 4" key="1">
    <citation type="submission" date="2019-02" db="EMBL/GenBank/DDBJ databases">
        <title>Draft Genome Sequence of Streptomyces sp. AM-2504, identified by 16S rRNA comparative analysis as a Streptomyces Kasugaensis strain.</title>
        <authorList>
            <person name="Napolioni V."/>
            <person name="Giuliodori A.M."/>
            <person name="Spurio R."/>
            <person name="Fabbretti A."/>
        </authorList>
    </citation>
    <scope>NUCLEOTIDE SEQUENCE [LARGE SCALE GENOMIC DNA]</scope>
    <source>
        <strain evidence="3 4">AM-2504</strain>
    </source>
</reference>
<feature type="transmembrane region" description="Helical" evidence="1">
    <location>
        <begin position="56"/>
        <end position="74"/>
    </location>
</feature>
<feature type="domain" description="Low molecular weight protein antigen 6 PH" evidence="2">
    <location>
        <begin position="80"/>
        <end position="142"/>
    </location>
</feature>
<keyword evidence="1" id="KW-0472">Membrane</keyword>
<comment type="caution">
    <text evidence="3">The sequence shown here is derived from an EMBL/GenBank/DDBJ whole genome shotgun (WGS) entry which is preliminary data.</text>
</comment>
<accession>A0A4Q9HIU8</accession>
<evidence type="ECO:0000313" key="4">
    <source>
        <dbReference type="Proteomes" id="UP000292452"/>
    </source>
</evidence>
<protein>
    <recommendedName>
        <fullName evidence="2">Low molecular weight protein antigen 6 PH domain-containing protein</fullName>
    </recommendedName>
</protein>
<dbReference type="AlphaFoldDB" id="A0A4Q9HIU8"/>
<keyword evidence="4" id="KW-1185">Reference proteome</keyword>
<dbReference type="InterPro" id="IPR019692">
    <property type="entry name" value="CFP-6_PH"/>
</dbReference>
<name>A0A4Q9HIU8_STRKA</name>
<organism evidence="3 4">
    <name type="scientific">Streptomyces kasugaensis</name>
    <dbReference type="NCBI Taxonomy" id="1946"/>
    <lineage>
        <taxon>Bacteria</taxon>
        <taxon>Bacillati</taxon>
        <taxon>Actinomycetota</taxon>
        <taxon>Actinomycetes</taxon>
        <taxon>Kitasatosporales</taxon>
        <taxon>Streptomycetaceae</taxon>
        <taxon>Streptomyces</taxon>
    </lineage>
</organism>
<evidence type="ECO:0000259" key="2">
    <source>
        <dbReference type="Pfam" id="PF10756"/>
    </source>
</evidence>
<proteinExistence type="predicted"/>
<evidence type="ECO:0000313" key="3">
    <source>
        <dbReference type="EMBL" id="TBO54527.1"/>
    </source>
</evidence>
<evidence type="ECO:0000256" key="1">
    <source>
        <dbReference type="SAM" id="Phobius"/>
    </source>
</evidence>
<dbReference type="Pfam" id="PF10756">
    <property type="entry name" value="bPH_6"/>
    <property type="match status" value="1"/>
</dbReference>
<sequence length="177" mass="19936">MQTIEYRATSRAWQWGAVAFVVIGGILPTCFLFFGLGWDEYIRGMGEPRSSAARQWTFLCTGGLVMLPVSLVAYHHTAGRTYVSAEGIRTRTLLRRRFIPWRDIKSIYVDDDTDVNYGRGHRGSTYRIRLDLVNGTYVCLPAPLRQDFDSDLEAVKGELIHRWKAANTSVPSGESGS</sequence>
<gene>
    <name evidence="3" type="ORF">EYS09_38060</name>
</gene>
<keyword evidence="1" id="KW-0812">Transmembrane</keyword>
<dbReference type="EMBL" id="SIXH01000835">
    <property type="protein sequence ID" value="TBO54527.1"/>
    <property type="molecule type" value="Genomic_DNA"/>
</dbReference>